<evidence type="ECO:0000256" key="1">
    <source>
        <dbReference type="SAM" id="MobiDB-lite"/>
    </source>
</evidence>
<gene>
    <name evidence="2" type="ORF">NTEN_LOCUS16717</name>
</gene>
<proteinExistence type="predicted"/>
<protein>
    <submittedName>
        <fullName evidence="2">Uncharacterized protein</fullName>
    </submittedName>
</protein>
<dbReference type="AlphaFoldDB" id="A0A6H5H6V4"/>
<evidence type="ECO:0000313" key="2">
    <source>
        <dbReference type="EMBL" id="CAB0011827.1"/>
    </source>
</evidence>
<dbReference type="Proteomes" id="UP000479000">
    <property type="component" value="Unassembled WGS sequence"/>
</dbReference>
<evidence type="ECO:0000313" key="3">
    <source>
        <dbReference type="Proteomes" id="UP000479000"/>
    </source>
</evidence>
<organism evidence="2 3">
    <name type="scientific">Nesidiocoris tenuis</name>
    <dbReference type="NCBI Taxonomy" id="355587"/>
    <lineage>
        <taxon>Eukaryota</taxon>
        <taxon>Metazoa</taxon>
        <taxon>Ecdysozoa</taxon>
        <taxon>Arthropoda</taxon>
        <taxon>Hexapoda</taxon>
        <taxon>Insecta</taxon>
        <taxon>Pterygota</taxon>
        <taxon>Neoptera</taxon>
        <taxon>Paraneoptera</taxon>
        <taxon>Hemiptera</taxon>
        <taxon>Heteroptera</taxon>
        <taxon>Panheteroptera</taxon>
        <taxon>Cimicomorpha</taxon>
        <taxon>Miridae</taxon>
        <taxon>Dicyphina</taxon>
        <taxon>Nesidiocoris</taxon>
    </lineage>
</organism>
<feature type="compositionally biased region" description="Low complexity" evidence="1">
    <location>
        <begin position="125"/>
        <end position="135"/>
    </location>
</feature>
<feature type="region of interest" description="Disordered" evidence="1">
    <location>
        <begin position="123"/>
        <end position="165"/>
    </location>
</feature>
<keyword evidence="3" id="KW-1185">Reference proteome</keyword>
<dbReference type="EMBL" id="CADCXU010024284">
    <property type="protein sequence ID" value="CAB0011827.1"/>
    <property type="molecule type" value="Genomic_DNA"/>
</dbReference>
<sequence>MSVNMRYFWGVLTSENTLHFQVYASASAPSFLLEPFKAGITQTAQPATSQSHVLGAVRCAVLNRLPEHVALSQSKTRSAGHAHQRLKPPDVEDSITESFRPAAPTIESFILFFKFSRNLWTTNAPKKPSTSHPTPTLRPFSRTCSDQSSPDNRGQIGFGSDDYPQRKCAVDDVEGRSHQRRRHCSGYLFGGHTVPFWPTSVVQPLAGNGRMPRESASQL</sequence>
<feature type="compositionally biased region" description="Polar residues" evidence="1">
    <location>
        <begin position="142"/>
        <end position="152"/>
    </location>
</feature>
<accession>A0A6H5H6V4</accession>
<feature type="region of interest" description="Disordered" evidence="1">
    <location>
        <begin position="73"/>
        <end position="95"/>
    </location>
</feature>
<name>A0A6H5H6V4_9HEMI</name>
<reference evidence="2 3" key="1">
    <citation type="submission" date="2020-02" db="EMBL/GenBank/DDBJ databases">
        <authorList>
            <person name="Ferguson B K."/>
        </authorList>
    </citation>
    <scope>NUCLEOTIDE SEQUENCE [LARGE SCALE GENOMIC DNA]</scope>
</reference>